<keyword evidence="5 7" id="KW-1133">Transmembrane helix</keyword>
<comment type="subcellular location">
    <subcellularLocation>
        <location evidence="1">Cell membrane</location>
        <topology evidence="1">Multi-pass membrane protein</topology>
    </subcellularLocation>
</comment>
<sequence>MTRSTAPTARTAPSRWLALAVLCGAMLMIILDGTITSVALPVLQAELGFTTAGLAWTVNAYLVPLGGLLLLAGRLGDLYGRRRMLLSGLTLFVLASLLCGLAIDASMLIAARFVQGIGAAMASAVVLGMVVALFPEPGERARAMGVYAFVGAAGASIGTLLGGVLTDTVGWRWIFLVNVPIGVAAVLLALRYVAAAIPADRSARPDVLGGLLVTAGLVLAVFTIVDTSGAGVRLGMAAVALALLAGFVVRQQRATEPLVRLGIFRSRALSGGNVAQLLMVAGMLGFQFTAALYLQQALGYTPAQTGFALLPITLTIALVSLTASGRLIARSGARTVLLAGEILLVAGLLLLTRPPVGSYLVDVLPSMLVLGIGAGLALPAVTTLMMSDATPEDAGLASGLANTSQQVGGALGTAVLAALAAARTDAATAAGASPIEALTSGYQLAFFTSALAVAAAVAVTVTVLRRHA</sequence>
<feature type="transmembrane region" description="Helical" evidence="7">
    <location>
        <begin position="52"/>
        <end position="72"/>
    </location>
</feature>
<dbReference type="OrthoDB" id="9807274at2"/>
<dbReference type="SUPFAM" id="SSF103473">
    <property type="entry name" value="MFS general substrate transporter"/>
    <property type="match status" value="1"/>
</dbReference>
<feature type="transmembrane region" description="Helical" evidence="7">
    <location>
        <begin position="171"/>
        <end position="194"/>
    </location>
</feature>
<feature type="transmembrane region" description="Helical" evidence="7">
    <location>
        <begin position="364"/>
        <end position="386"/>
    </location>
</feature>
<dbReference type="PANTHER" id="PTHR42718">
    <property type="entry name" value="MAJOR FACILITATOR SUPERFAMILY MULTIDRUG TRANSPORTER MFSC"/>
    <property type="match status" value="1"/>
</dbReference>
<evidence type="ECO:0000313" key="10">
    <source>
        <dbReference type="Proteomes" id="UP000321261"/>
    </source>
</evidence>
<feature type="transmembrane region" description="Helical" evidence="7">
    <location>
        <begin position="444"/>
        <end position="464"/>
    </location>
</feature>
<dbReference type="Proteomes" id="UP000321261">
    <property type="component" value="Unassembled WGS sequence"/>
</dbReference>
<evidence type="ECO:0000256" key="6">
    <source>
        <dbReference type="ARBA" id="ARBA00023136"/>
    </source>
</evidence>
<keyword evidence="3" id="KW-1003">Cell membrane</keyword>
<feature type="transmembrane region" description="Helical" evidence="7">
    <location>
        <begin position="146"/>
        <end position="165"/>
    </location>
</feature>
<organism evidence="9 10">
    <name type="scientific">Pseudonocardia hierapolitana</name>
    <dbReference type="NCBI Taxonomy" id="1128676"/>
    <lineage>
        <taxon>Bacteria</taxon>
        <taxon>Bacillati</taxon>
        <taxon>Actinomycetota</taxon>
        <taxon>Actinomycetes</taxon>
        <taxon>Pseudonocardiales</taxon>
        <taxon>Pseudonocardiaceae</taxon>
        <taxon>Pseudonocardia</taxon>
    </lineage>
</organism>
<evidence type="ECO:0000256" key="4">
    <source>
        <dbReference type="ARBA" id="ARBA00022692"/>
    </source>
</evidence>
<dbReference type="InterPro" id="IPR020846">
    <property type="entry name" value="MFS_dom"/>
</dbReference>
<keyword evidence="6 7" id="KW-0472">Membrane</keyword>
<keyword evidence="2" id="KW-0813">Transport</keyword>
<dbReference type="Pfam" id="PF07690">
    <property type="entry name" value="MFS_1"/>
    <property type="match status" value="1"/>
</dbReference>
<feature type="transmembrane region" description="Helical" evidence="7">
    <location>
        <begin position="206"/>
        <end position="225"/>
    </location>
</feature>
<feature type="transmembrane region" description="Helical" evidence="7">
    <location>
        <begin position="109"/>
        <end position="134"/>
    </location>
</feature>
<accession>A0A561SM99</accession>
<feature type="transmembrane region" description="Helical" evidence="7">
    <location>
        <begin position="16"/>
        <end position="40"/>
    </location>
</feature>
<dbReference type="InterPro" id="IPR036259">
    <property type="entry name" value="MFS_trans_sf"/>
</dbReference>
<dbReference type="EMBL" id="VIWU01000001">
    <property type="protein sequence ID" value="TWF75988.1"/>
    <property type="molecule type" value="Genomic_DNA"/>
</dbReference>
<dbReference type="Gene3D" id="1.20.1720.10">
    <property type="entry name" value="Multidrug resistance protein D"/>
    <property type="match status" value="1"/>
</dbReference>
<evidence type="ECO:0000256" key="3">
    <source>
        <dbReference type="ARBA" id="ARBA00022475"/>
    </source>
</evidence>
<gene>
    <name evidence="9" type="ORF">FHX44_111875</name>
</gene>
<comment type="caution">
    <text evidence="9">The sequence shown here is derived from an EMBL/GenBank/DDBJ whole genome shotgun (WGS) entry which is preliminary data.</text>
</comment>
<proteinExistence type="predicted"/>
<feature type="transmembrane region" description="Helical" evidence="7">
    <location>
        <begin position="270"/>
        <end position="294"/>
    </location>
</feature>
<dbReference type="GO" id="GO:0005886">
    <property type="term" value="C:plasma membrane"/>
    <property type="evidence" value="ECO:0007669"/>
    <property type="project" value="UniProtKB-SubCell"/>
</dbReference>
<dbReference type="CDD" id="cd17321">
    <property type="entry name" value="MFS_MMR_MDR_like"/>
    <property type="match status" value="1"/>
</dbReference>
<name>A0A561SM99_9PSEU</name>
<evidence type="ECO:0000256" key="2">
    <source>
        <dbReference type="ARBA" id="ARBA00022448"/>
    </source>
</evidence>
<feature type="transmembrane region" description="Helical" evidence="7">
    <location>
        <begin position="306"/>
        <end position="323"/>
    </location>
</feature>
<feature type="transmembrane region" description="Helical" evidence="7">
    <location>
        <begin position="335"/>
        <end position="352"/>
    </location>
</feature>
<evidence type="ECO:0000256" key="7">
    <source>
        <dbReference type="SAM" id="Phobius"/>
    </source>
</evidence>
<dbReference type="PROSITE" id="PS50850">
    <property type="entry name" value="MFS"/>
    <property type="match status" value="1"/>
</dbReference>
<feature type="transmembrane region" description="Helical" evidence="7">
    <location>
        <begin position="231"/>
        <end position="249"/>
    </location>
</feature>
<feature type="transmembrane region" description="Helical" evidence="7">
    <location>
        <begin position="84"/>
        <end position="103"/>
    </location>
</feature>
<dbReference type="RefSeq" id="WP_147255104.1">
    <property type="nucleotide sequence ID" value="NZ_VIWU01000001.1"/>
</dbReference>
<protein>
    <submittedName>
        <fullName evidence="9">EmrB/QacA subfamily drug resistance transporter</fullName>
    </submittedName>
</protein>
<dbReference type="GO" id="GO:0022857">
    <property type="term" value="F:transmembrane transporter activity"/>
    <property type="evidence" value="ECO:0007669"/>
    <property type="project" value="InterPro"/>
</dbReference>
<dbReference type="Gene3D" id="1.20.1250.20">
    <property type="entry name" value="MFS general substrate transporter like domains"/>
    <property type="match status" value="1"/>
</dbReference>
<feature type="transmembrane region" description="Helical" evidence="7">
    <location>
        <begin position="407"/>
        <end position="424"/>
    </location>
</feature>
<evidence type="ECO:0000256" key="5">
    <source>
        <dbReference type="ARBA" id="ARBA00022989"/>
    </source>
</evidence>
<evidence type="ECO:0000259" key="8">
    <source>
        <dbReference type="PROSITE" id="PS50850"/>
    </source>
</evidence>
<dbReference type="AlphaFoldDB" id="A0A561SM99"/>
<reference evidence="9 10" key="1">
    <citation type="submission" date="2019-06" db="EMBL/GenBank/DDBJ databases">
        <title>Sequencing the genomes of 1000 actinobacteria strains.</title>
        <authorList>
            <person name="Klenk H.-P."/>
        </authorList>
    </citation>
    <scope>NUCLEOTIDE SEQUENCE [LARGE SCALE GENOMIC DNA]</scope>
    <source>
        <strain evidence="9 10">DSM 45671</strain>
    </source>
</reference>
<keyword evidence="4 7" id="KW-0812">Transmembrane</keyword>
<dbReference type="InterPro" id="IPR011701">
    <property type="entry name" value="MFS"/>
</dbReference>
<dbReference type="PANTHER" id="PTHR42718:SF46">
    <property type="entry name" value="BLR6921 PROTEIN"/>
    <property type="match status" value="1"/>
</dbReference>
<feature type="domain" description="Major facilitator superfamily (MFS) profile" evidence="8">
    <location>
        <begin position="18"/>
        <end position="467"/>
    </location>
</feature>
<evidence type="ECO:0000256" key="1">
    <source>
        <dbReference type="ARBA" id="ARBA00004651"/>
    </source>
</evidence>
<keyword evidence="10" id="KW-1185">Reference proteome</keyword>
<evidence type="ECO:0000313" key="9">
    <source>
        <dbReference type="EMBL" id="TWF75988.1"/>
    </source>
</evidence>